<comment type="caution">
    <text evidence="1">The sequence shown here is derived from an EMBL/GenBank/DDBJ whole genome shotgun (WGS) entry which is preliminary data.</text>
</comment>
<dbReference type="EMBL" id="BARV01038494">
    <property type="protein sequence ID" value="GAI48207.1"/>
    <property type="molecule type" value="Genomic_DNA"/>
</dbReference>
<evidence type="ECO:0000313" key="1">
    <source>
        <dbReference type="EMBL" id="GAI48207.1"/>
    </source>
</evidence>
<organism evidence="1">
    <name type="scientific">marine sediment metagenome</name>
    <dbReference type="NCBI Taxonomy" id="412755"/>
    <lineage>
        <taxon>unclassified sequences</taxon>
        <taxon>metagenomes</taxon>
        <taxon>ecological metagenomes</taxon>
    </lineage>
</organism>
<proteinExistence type="predicted"/>
<name>X1NVZ6_9ZZZZ</name>
<accession>X1NVZ6</accession>
<protein>
    <submittedName>
        <fullName evidence="1">Uncharacterized protein</fullName>
    </submittedName>
</protein>
<dbReference type="AlphaFoldDB" id="X1NVZ6"/>
<feature type="non-terminal residue" evidence="1">
    <location>
        <position position="31"/>
    </location>
</feature>
<gene>
    <name evidence="1" type="ORF">S06H3_59283</name>
</gene>
<sequence>MGEFAIIPVRQNAEGGEIDEPVAINALKRFV</sequence>
<reference evidence="1" key="1">
    <citation type="journal article" date="2014" name="Front. Microbiol.">
        <title>High frequency of phylogenetically diverse reductive dehalogenase-homologous genes in deep subseafloor sedimentary metagenomes.</title>
        <authorList>
            <person name="Kawai M."/>
            <person name="Futagami T."/>
            <person name="Toyoda A."/>
            <person name="Takaki Y."/>
            <person name="Nishi S."/>
            <person name="Hori S."/>
            <person name="Arai W."/>
            <person name="Tsubouchi T."/>
            <person name="Morono Y."/>
            <person name="Uchiyama I."/>
            <person name="Ito T."/>
            <person name="Fujiyama A."/>
            <person name="Inagaki F."/>
            <person name="Takami H."/>
        </authorList>
    </citation>
    <scope>NUCLEOTIDE SEQUENCE</scope>
    <source>
        <strain evidence="1">Expedition CK06-06</strain>
    </source>
</reference>